<dbReference type="PANTHER" id="PTHR24394:SF44">
    <property type="entry name" value="ZINC FINGER PROTEIN 271-LIKE"/>
    <property type="match status" value="1"/>
</dbReference>
<dbReference type="STRING" id="409849.ENSPMGP00000020365"/>
<keyword evidence="5 11" id="KW-0863">Zinc-finger</keyword>
<dbReference type="GO" id="GO:0005634">
    <property type="term" value="C:nucleus"/>
    <property type="evidence" value="ECO:0007669"/>
    <property type="project" value="UniProtKB-SubCell"/>
</dbReference>
<dbReference type="InterPro" id="IPR013087">
    <property type="entry name" value="Znf_C2H2_type"/>
</dbReference>
<evidence type="ECO:0000313" key="14">
    <source>
        <dbReference type="Proteomes" id="UP000261520"/>
    </source>
</evidence>
<dbReference type="Proteomes" id="UP000261520">
    <property type="component" value="Unplaced"/>
</dbReference>
<evidence type="ECO:0000256" key="6">
    <source>
        <dbReference type="ARBA" id="ARBA00022833"/>
    </source>
</evidence>
<keyword evidence="6" id="KW-0862">Zinc</keyword>
<dbReference type="FunFam" id="3.30.160.60:FF:000446">
    <property type="entry name" value="Zinc finger protein"/>
    <property type="match status" value="1"/>
</dbReference>
<reference evidence="13" key="1">
    <citation type="submission" date="2025-08" db="UniProtKB">
        <authorList>
            <consortium name="Ensembl"/>
        </authorList>
    </citation>
    <scope>IDENTIFICATION</scope>
</reference>
<dbReference type="PROSITE" id="PS00028">
    <property type="entry name" value="ZINC_FINGER_C2H2_1"/>
    <property type="match status" value="2"/>
</dbReference>
<dbReference type="InterPro" id="IPR036236">
    <property type="entry name" value="Znf_C2H2_sf"/>
</dbReference>
<keyword evidence="7" id="KW-0805">Transcription regulation</keyword>
<sequence length="174" mass="19823">MIISLIAIKRSAINRSPSAALTCESPRPLCLFRVQPISPEHRHLTLKKSKAARCAGSNQPSSHSQNLSKKISHLRAGTELKPYKCPCCPRAFSLTKTLIRHMKVHAESYQCSVCGKCFCQKSHLVSHMRVHTGERPFHCQLCPETFSHKRNLKTGESELKKCMENLWPYYQNTY</sequence>
<proteinExistence type="inferred from homology"/>
<evidence type="ECO:0000256" key="4">
    <source>
        <dbReference type="ARBA" id="ARBA00022737"/>
    </source>
</evidence>
<evidence type="ECO:0000256" key="7">
    <source>
        <dbReference type="ARBA" id="ARBA00023015"/>
    </source>
</evidence>
<evidence type="ECO:0000256" key="5">
    <source>
        <dbReference type="ARBA" id="ARBA00022771"/>
    </source>
</evidence>
<comment type="subcellular location">
    <subcellularLocation>
        <location evidence="1">Nucleus</location>
    </subcellularLocation>
</comment>
<evidence type="ECO:0000256" key="11">
    <source>
        <dbReference type="PROSITE-ProRule" id="PRU00042"/>
    </source>
</evidence>
<keyword evidence="3" id="KW-0479">Metal-binding</keyword>
<keyword evidence="14" id="KW-1185">Reference proteome</keyword>
<keyword evidence="9" id="KW-0804">Transcription</keyword>
<organism evidence="13 14">
    <name type="scientific">Periophthalmus magnuspinnatus</name>
    <dbReference type="NCBI Taxonomy" id="409849"/>
    <lineage>
        <taxon>Eukaryota</taxon>
        <taxon>Metazoa</taxon>
        <taxon>Chordata</taxon>
        <taxon>Craniata</taxon>
        <taxon>Vertebrata</taxon>
        <taxon>Euteleostomi</taxon>
        <taxon>Actinopterygii</taxon>
        <taxon>Neopterygii</taxon>
        <taxon>Teleostei</taxon>
        <taxon>Neoteleostei</taxon>
        <taxon>Acanthomorphata</taxon>
        <taxon>Gobiaria</taxon>
        <taxon>Gobiiformes</taxon>
        <taxon>Gobioidei</taxon>
        <taxon>Gobiidae</taxon>
        <taxon>Oxudercinae</taxon>
        <taxon>Periophthalmus</taxon>
    </lineage>
</organism>
<dbReference type="SMART" id="SM00355">
    <property type="entry name" value="ZnF_C2H2"/>
    <property type="match status" value="2"/>
</dbReference>
<dbReference type="Pfam" id="PF13894">
    <property type="entry name" value="zf-C2H2_4"/>
    <property type="match status" value="1"/>
</dbReference>
<evidence type="ECO:0000256" key="10">
    <source>
        <dbReference type="ARBA" id="ARBA00023242"/>
    </source>
</evidence>
<protein>
    <recommendedName>
        <fullName evidence="12">C2H2-type domain-containing protein</fullName>
    </recommendedName>
</protein>
<evidence type="ECO:0000256" key="8">
    <source>
        <dbReference type="ARBA" id="ARBA00023125"/>
    </source>
</evidence>
<evidence type="ECO:0000313" key="13">
    <source>
        <dbReference type="Ensembl" id="ENSPMGP00000020365.1"/>
    </source>
</evidence>
<dbReference type="GO" id="GO:0008270">
    <property type="term" value="F:zinc ion binding"/>
    <property type="evidence" value="ECO:0007669"/>
    <property type="project" value="UniProtKB-KW"/>
</dbReference>
<evidence type="ECO:0000256" key="1">
    <source>
        <dbReference type="ARBA" id="ARBA00004123"/>
    </source>
</evidence>
<evidence type="ECO:0000256" key="2">
    <source>
        <dbReference type="ARBA" id="ARBA00006991"/>
    </source>
</evidence>
<dbReference type="Gene3D" id="3.30.160.60">
    <property type="entry name" value="Classic Zinc Finger"/>
    <property type="match status" value="3"/>
</dbReference>
<evidence type="ECO:0000256" key="3">
    <source>
        <dbReference type="ARBA" id="ARBA00022723"/>
    </source>
</evidence>
<dbReference type="FunFam" id="3.30.160.60:FF:001949">
    <property type="entry name" value="zinc finger protein 62 homolog isoform X2"/>
    <property type="match status" value="1"/>
</dbReference>
<keyword evidence="8" id="KW-0238">DNA-binding</keyword>
<comment type="similarity">
    <text evidence="2">Belongs to the krueppel C2H2-type zinc-finger protein family.</text>
</comment>
<dbReference type="SUPFAM" id="SSF57667">
    <property type="entry name" value="beta-beta-alpha zinc fingers"/>
    <property type="match status" value="2"/>
</dbReference>
<dbReference type="Ensembl" id="ENSPMGT00000021695.1">
    <property type="protein sequence ID" value="ENSPMGP00000020365.1"/>
    <property type="gene ID" value="ENSPMGG00000016473.1"/>
</dbReference>
<dbReference type="PANTHER" id="PTHR24394">
    <property type="entry name" value="ZINC FINGER PROTEIN"/>
    <property type="match status" value="1"/>
</dbReference>
<dbReference type="Pfam" id="PF00096">
    <property type="entry name" value="zf-C2H2"/>
    <property type="match status" value="1"/>
</dbReference>
<dbReference type="GO" id="GO:0003677">
    <property type="term" value="F:DNA binding"/>
    <property type="evidence" value="ECO:0007669"/>
    <property type="project" value="UniProtKB-KW"/>
</dbReference>
<accession>A0A3B4AUH1</accession>
<dbReference type="GO" id="GO:0000981">
    <property type="term" value="F:DNA-binding transcription factor activity, RNA polymerase II-specific"/>
    <property type="evidence" value="ECO:0007669"/>
    <property type="project" value="TreeGrafter"/>
</dbReference>
<keyword evidence="4" id="KW-0677">Repeat</keyword>
<evidence type="ECO:0000256" key="9">
    <source>
        <dbReference type="ARBA" id="ARBA00023163"/>
    </source>
</evidence>
<feature type="domain" description="C2H2-type" evidence="12">
    <location>
        <begin position="109"/>
        <end position="136"/>
    </location>
</feature>
<keyword evidence="10" id="KW-0539">Nucleus</keyword>
<feature type="domain" description="C2H2-type" evidence="12">
    <location>
        <begin position="83"/>
        <end position="110"/>
    </location>
</feature>
<evidence type="ECO:0000259" key="12">
    <source>
        <dbReference type="PROSITE" id="PS50157"/>
    </source>
</evidence>
<dbReference type="PROSITE" id="PS50157">
    <property type="entry name" value="ZINC_FINGER_C2H2_2"/>
    <property type="match status" value="2"/>
</dbReference>
<reference evidence="13" key="2">
    <citation type="submission" date="2025-09" db="UniProtKB">
        <authorList>
            <consortium name="Ensembl"/>
        </authorList>
    </citation>
    <scope>IDENTIFICATION</scope>
</reference>
<dbReference type="AlphaFoldDB" id="A0A3B4AUH1"/>
<name>A0A3B4AUH1_9GOBI</name>
<dbReference type="FunFam" id="3.30.160.60:FF:001156">
    <property type="entry name" value="Zinc finger protein 407"/>
    <property type="match status" value="1"/>
</dbReference>